<dbReference type="GO" id="GO:0005576">
    <property type="term" value="C:extracellular region"/>
    <property type="evidence" value="ECO:0007669"/>
    <property type="project" value="UniProtKB-SubCell"/>
</dbReference>
<keyword evidence="8" id="KW-1185">Reference proteome</keyword>
<feature type="chain" id="PRO_5039488383" evidence="5">
    <location>
        <begin position="28"/>
        <end position="488"/>
    </location>
</feature>
<feature type="signal peptide" evidence="5">
    <location>
        <begin position="1"/>
        <end position="27"/>
    </location>
</feature>
<dbReference type="Gene3D" id="1.10.287.950">
    <property type="entry name" value="Methyl-accepting chemotaxis protein"/>
    <property type="match status" value="1"/>
</dbReference>
<dbReference type="SUPFAM" id="SSF53933">
    <property type="entry name" value="Microbial ribonucleases"/>
    <property type="match status" value="1"/>
</dbReference>
<dbReference type="EMBL" id="JACHGV010000015">
    <property type="protein sequence ID" value="MBB6080972.1"/>
    <property type="molecule type" value="Genomic_DNA"/>
</dbReference>
<dbReference type="RefSeq" id="WP_221343381.1">
    <property type="nucleotide sequence ID" value="NZ_BAAARS010000012.1"/>
</dbReference>
<dbReference type="GO" id="GO:0016787">
    <property type="term" value="F:hydrolase activity"/>
    <property type="evidence" value="ECO:0007669"/>
    <property type="project" value="UniProtKB-KW"/>
</dbReference>
<name>A0A7W9TKE0_9ACTN</name>
<dbReference type="GO" id="GO:0004540">
    <property type="term" value="F:RNA nuclease activity"/>
    <property type="evidence" value="ECO:0007669"/>
    <property type="project" value="InterPro"/>
</dbReference>
<comment type="subcellular location">
    <subcellularLocation>
        <location evidence="1">Secreted</location>
    </subcellularLocation>
</comment>
<keyword evidence="5" id="KW-0732">Signal</keyword>
<sequence length="488" mass="52257">MRQNKPVSRIVTAVLALVLALTGTIAAAPAQPAAAASSPLASCKNLTPLKKIGCVRDALKKTADASVQECLDKPLTERPACLEDLVHQIAERGVTWFLVLHLIHEARDGQLDAQYAYDATVKAYAALDDPSLLLTDEALRTKFLQSAAKAEKKGRAAAEFGREAVKVAKSTAKLLRDTMYLIKELEVGKTYKDIMGALDTMNAGMAQMNSGLDQMNEGVAEVNAGLKQANAGIDRANRGMAQMNKGISEANKALAETNKAVKNMAKGFEQLNHITPGRIDFDFSNLDTLFGSKKSFAQDAAQQRKLSLLLDLTPGIGDVKGIWQAITGTDSATGEPLSGLDRAVGAVVILRTMKAGYKGADSLYNGSRLTAVLSTTEKANPLIDSLRKTGKLPSNYVTKSQAAQKGWEPGKALGNHVPGGQIGGDIFRDPASIGLPTKSGRVWYEADVGLTNTMKRSKQPGTRLLYSDDGLLYVTTDHYKTVDFVGTY</sequence>
<dbReference type="GO" id="GO:0003723">
    <property type="term" value="F:RNA binding"/>
    <property type="evidence" value="ECO:0007669"/>
    <property type="project" value="InterPro"/>
</dbReference>
<organism evidence="7 8">
    <name type="scientific">Streptomyces paradoxus</name>
    <dbReference type="NCBI Taxonomy" id="66375"/>
    <lineage>
        <taxon>Bacteria</taxon>
        <taxon>Bacillati</taxon>
        <taxon>Actinomycetota</taxon>
        <taxon>Actinomycetes</taxon>
        <taxon>Kitasatosporales</taxon>
        <taxon>Streptomycetaceae</taxon>
        <taxon>Streptomyces</taxon>
    </lineage>
</organism>
<evidence type="ECO:0000256" key="5">
    <source>
        <dbReference type="SAM" id="SignalP"/>
    </source>
</evidence>
<evidence type="ECO:0000256" key="3">
    <source>
        <dbReference type="ARBA" id="ARBA00022722"/>
    </source>
</evidence>
<evidence type="ECO:0000313" key="8">
    <source>
        <dbReference type="Proteomes" id="UP000591537"/>
    </source>
</evidence>
<gene>
    <name evidence="7" type="ORF">HNR57_006923</name>
</gene>
<reference evidence="7 8" key="1">
    <citation type="submission" date="2020-08" db="EMBL/GenBank/DDBJ databases">
        <title>Genomic Encyclopedia of Type Strains, Phase IV (KMG-IV): sequencing the most valuable type-strain genomes for metagenomic binning, comparative biology and taxonomic classification.</title>
        <authorList>
            <person name="Goeker M."/>
        </authorList>
    </citation>
    <scope>NUCLEOTIDE SEQUENCE [LARGE SCALE GENOMIC DNA]</scope>
    <source>
        <strain evidence="7 8">DSM 43350</strain>
    </source>
</reference>
<evidence type="ECO:0000256" key="4">
    <source>
        <dbReference type="ARBA" id="ARBA00022801"/>
    </source>
</evidence>
<dbReference type="InterPro" id="IPR027797">
    <property type="entry name" value="PT-TG_dom"/>
</dbReference>
<feature type="domain" description="Pre-toxin TG" evidence="6">
    <location>
        <begin position="304"/>
        <end position="360"/>
    </location>
</feature>
<dbReference type="SUPFAM" id="SSF58104">
    <property type="entry name" value="Methyl-accepting chemotaxis protein (MCP) signaling domain"/>
    <property type="match status" value="1"/>
</dbReference>
<evidence type="ECO:0000313" key="7">
    <source>
        <dbReference type="EMBL" id="MBB6080972.1"/>
    </source>
</evidence>
<proteinExistence type="predicted"/>
<comment type="caution">
    <text evidence="7">The sequence shown here is derived from an EMBL/GenBank/DDBJ whole genome shotgun (WGS) entry which is preliminary data.</text>
</comment>
<dbReference type="InterPro" id="IPR016191">
    <property type="entry name" value="Ribonuclease/ribotoxin"/>
</dbReference>
<protein>
    <submittedName>
        <fullName evidence="7">X-X-X-Leu-X-X-Gly heptad repeat protein</fullName>
    </submittedName>
</protein>
<dbReference type="InterPro" id="IPR023908">
    <property type="entry name" value="xxxLxxG_rpt"/>
</dbReference>
<keyword evidence="4" id="KW-0378">Hydrolase</keyword>
<dbReference type="NCBIfam" id="TIGR03057">
    <property type="entry name" value="xxxLxxG_by_4"/>
    <property type="match status" value="1"/>
</dbReference>
<keyword evidence="2" id="KW-0964">Secreted</keyword>
<dbReference type="Pfam" id="PF14449">
    <property type="entry name" value="PT-TG"/>
    <property type="match status" value="1"/>
</dbReference>
<evidence type="ECO:0000256" key="1">
    <source>
        <dbReference type="ARBA" id="ARBA00004613"/>
    </source>
</evidence>
<accession>A0A7W9TKE0</accession>
<keyword evidence="3" id="KW-0540">Nuclease</keyword>
<dbReference type="AlphaFoldDB" id="A0A7W9TKE0"/>
<evidence type="ECO:0000259" key="6">
    <source>
        <dbReference type="Pfam" id="PF14449"/>
    </source>
</evidence>
<evidence type="ECO:0000256" key="2">
    <source>
        <dbReference type="ARBA" id="ARBA00022525"/>
    </source>
</evidence>
<dbReference type="Proteomes" id="UP000591537">
    <property type="component" value="Unassembled WGS sequence"/>
</dbReference>
<dbReference type="Gene3D" id="3.40.20.20">
    <property type="match status" value="2"/>
</dbReference>
<dbReference type="InterPro" id="IPR053753">
    <property type="entry name" value="RNase_N1/T1-like_sf"/>
</dbReference>